<dbReference type="OrthoDB" id="5198230at2"/>
<proteinExistence type="predicted"/>
<dbReference type="EMBL" id="VFPE01000001">
    <property type="protein sequence ID" value="TQM34990.1"/>
    <property type="molecule type" value="Genomic_DNA"/>
</dbReference>
<dbReference type="Proteomes" id="UP000320235">
    <property type="component" value="Unassembled WGS sequence"/>
</dbReference>
<evidence type="ECO:0000256" key="2">
    <source>
        <dbReference type="SAM" id="Phobius"/>
    </source>
</evidence>
<name>A0A543FMB5_9MICO</name>
<feature type="region of interest" description="Disordered" evidence="1">
    <location>
        <begin position="46"/>
        <end position="74"/>
    </location>
</feature>
<accession>A0A543FMB5</accession>
<sequence length="246" mass="25809">MTPAARSHTERGASLRRGLVAGGAVATVTALLMLLAAVQGMPRFRSVPPSQITQTAEPEPPEPTATGEPLPELPAGADPGAVRTVILILLGLVAAALLALLVVAVVRALRRAWENRELDEREGAVMAAASSGAGAVEAQPDAAVIQRGIAAALRRIDLPAVPGDAIIAAWVGVEEAAADSGVVRGISETPGEFAVRIITRRSAIDADARLLLVLYERVRFGGYAATEADRAEARRLLERIEQEWRS</sequence>
<keyword evidence="2" id="KW-1133">Transmembrane helix</keyword>
<dbReference type="RefSeq" id="WP_141893542.1">
    <property type="nucleotide sequence ID" value="NZ_BAABLH010000005.1"/>
</dbReference>
<evidence type="ECO:0000313" key="5">
    <source>
        <dbReference type="Proteomes" id="UP000320235"/>
    </source>
</evidence>
<keyword evidence="5" id="KW-1185">Reference proteome</keyword>
<keyword evidence="2" id="KW-0472">Membrane</keyword>
<reference evidence="4 5" key="1">
    <citation type="submission" date="2019-06" db="EMBL/GenBank/DDBJ databases">
        <title>Sequencing the genomes of 1000 actinobacteria strains.</title>
        <authorList>
            <person name="Klenk H.-P."/>
        </authorList>
    </citation>
    <scope>NUCLEOTIDE SEQUENCE [LARGE SCALE GENOMIC DNA]</scope>
    <source>
        <strain evidence="4 5">DSM 105492</strain>
    </source>
</reference>
<dbReference type="Pfam" id="PF13559">
    <property type="entry name" value="DUF4129"/>
    <property type="match status" value="1"/>
</dbReference>
<organism evidence="4 5">
    <name type="scientific">Microbacterium kyungheense</name>
    <dbReference type="NCBI Taxonomy" id="1263636"/>
    <lineage>
        <taxon>Bacteria</taxon>
        <taxon>Bacillati</taxon>
        <taxon>Actinomycetota</taxon>
        <taxon>Actinomycetes</taxon>
        <taxon>Micrococcales</taxon>
        <taxon>Microbacteriaceae</taxon>
        <taxon>Microbacterium</taxon>
    </lineage>
</organism>
<evidence type="ECO:0000256" key="1">
    <source>
        <dbReference type="SAM" id="MobiDB-lite"/>
    </source>
</evidence>
<comment type="caution">
    <text evidence="4">The sequence shown here is derived from an EMBL/GenBank/DDBJ whole genome shotgun (WGS) entry which is preliminary data.</text>
</comment>
<dbReference type="InterPro" id="IPR025403">
    <property type="entry name" value="TgpA-like_C"/>
</dbReference>
<feature type="transmembrane region" description="Helical" evidence="2">
    <location>
        <begin position="20"/>
        <end position="41"/>
    </location>
</feature>
<feature type="transmembrane region" description="Helical" evidence="2">
    <location>
        <begin position="85"/>
        <end position="106"/>
    </location>
</feature>
<protein>
    <submittedName>
        <fullName evidence="4">Uncharacterized protein DUF4129</fullName>
    </submittedName>
</protein>
<feature type="compositionally biased region" description="Low complexity" evidence="1">
    <location>
        <begin position="64"/>
        <end position="74"/>
    </location>
</feature>
<dbReference type="AlphaFoldDB" id="A0A543FMB5"/>
<feature type="domain" description="Protein-glutamine gamma-glutamyltransferase-like C-terminal" evidence="3">
    <location>
        <begin position="169"/>
        <end position="238"/>
    </location>
</feature>
<evidence type="ECO:0000313" key="4">
    <source>
        <dbReference type="EMBL" id="TQM34990.1"/>
    </source>
</evidence>
<evidence type="ECO:0000259" key="3">
    <source>
        <dbReference type="Pfam" id="PF13559"/>
    </source>
</evidence>
<keyword evidence="2" id="KW-0812">Transmembrane</keyword>
<gene>
    <name evidence="4" type="ORF">FB391_1286</name>
</gene>